<feature type="chain" id="PRO_5042829462" evidence="4">
    <location>
        <begin position="23"/>
        <end position="1343"/>
    </location>
</feature>
<evidence type="ECO:0000313" key="6">
    <source>
        <dbReference type="Proteomes" id="UP001319080"/>
    </source>
</evidence>
<dbReference type="InterPro" id="IPR011047">
    <property type="entry name" value="Quinoprotein_ADH-like_sf"/>
</dbReference>
<dbReference type="Pfam" id="PF13585">
    <property type="entry name" value="CHU_C"/>
    <property type="match status" value="1"/>
</dbReference>
<comment type="caution">
    <text evidence="5">The sequence shown here is derived from an EMBL/GenBank/DDBJ whole genome shotgun (WGS) entry which is preliminary data.</text>
</comment>
<evidence type="ECO:0000313" key="5">
    <source>
        <dbReference type="EMBL" id="MBT1707287.1"/>
    </source>
</evidence>
<evidence type="ECO:0000256" key="4">
    <source>
        <dbReference type="SAM" id="SignalP"/>
    </source>
</evidence>
<proteinExistence type="predicted"/>
<dbReference type="InterPro" id="IPR013517">
    <property type="entry name" value="FG-GAP"/>
</dbReference>
<dbReference type="SUPFAM" id="SSF50998">
    <property type="entry name" value="Quinoprotein alcohol dehydrogenase-like"/>
    <property type="match status" value="1"/>
</dbReference>
<protein>
    <submittedName>
        <fullName evidence="5">Gliding motility-associated C-terminal domain-containing protein</fullName>
    </submittedName>
</protein>
<evidence type="ECO:0000256" key="1">
    <source>
        <dbReference type="ARBA" id="ARBA00022729"/>
    </source>
</evidence>
<evidence type="ECO:0000256" key="2">
    <source>
        <dbReference type="ARBA" id="ARBA00022737"/>
    </source>
</evidence>
<dbReference type="PROSITE" id="PS51470">
    <property type="entry name" value="FG_GAP"/>
    <property type="match status" value="1"/>
</dbReference>
<keyword evidence="3" id="KW-0325">Glycoprotein</keyword>
<dbReference type="PANTHER" id="PTHR36220">
    <property type="entry name" value="UNNAMED PRODUCT"/>
    <property type="match status" value="1"/>
</dbReference>
<dbReference type="SMART" id="SM00191">
    <property type="entry name" value="Int_alpha"/>
    <property type="match status" value="5"/>
</dbReference>
<dbReference type="PANTHER" id="PTHR36220:SF1">
    <property type="entry name" value="GAMMA TUBULIN COMPLEX COMPONENT C-TERMINAL DOMAIN-CONTAINING PROTEIN"/>
    <property type="match status" value="1"/>
</dbReference>
<dbReference type="InterPro" id="IPR028994">
    <property type="entry name" value="Integrin_alpha_N"/>
</dbReference>
<accession>A0AAP2DW75</accession>
<keyword evidence="1 4" id="KW-0732">Signal</keyword>
<gene>
    <name evidence="5" type="ORF">KK062_03595</name>
</gene>
<dbReference type="RefSeq" id="WP_254082861.1">
    <property type="nucleotide sequence ID" value="NZ_JAHESE010000001.1"/>
</dbReference>
<keyword evidence="2" id="KW-0677">Repeat</keyword>
<evidence type="ECO:0000256" key="3">
    <source>
        <dbReference type="ARBA" id="ARBA00023180"/>
    </source>
</evidence>
<reference evidence="5 6" key="1">
    <citation type="submission" date="2021-05" db="EMBL/GenBank/DDBJ databases">
        <title>A Polyphasic approach of four new species of the genus Ohtaekwangia: Ohtaekwangia histidinii sp. nov., Ohtaekwangia cretensis sp. nov., Ohtaekwangia indiensis sp. nov., Ohtaekwangia reichenbachii sp. nov. from diverse environment.</title>
        <authorList>
            <person name="Octaviana S."/>
        </authorList>
    </citation>
    <scope>NUCLEOTIDE SEQUENCE [LARGE SCALE GENOMIC DNA]</scope>
    <source>
        <strain evidence="5 6">PWU5</strain>
    </source>
</reference>
<dbReference type="EMBL" id="JAHESE010000001">
    <property type="protein sequence ID" value="MBT1707287.1"/>
    <property type="molecule type" value="Genomic_DNA"/>
</dbReference>
<sequence length="1343" mass="145758">MSPVLPLLRCILCAALVSCSLATFPQCWVNPKKLVPTKAFNTSERFGQSVDYEDNIAVVGAPGSDTLRSSSGVVYVFEFKNGNWEKIASLTASDHREYQNFGNQVLIQDDRIFVADPGRNNGGGNIGAVYIYEKPPTGWHDMVETSTLTPVHPYTYRFAASMDIFGNKLLVGAPATVNENNVNAGAAFLFELQGNSWTQIATFKTPHTRASTFGSNVAIAENMAVVVADEEVRSANYTAIGATYVFEKSAGTAWVDTYPVARLTESSGQESIAYLGHGLCIDESRSTIFVSQIIWGPTSGSRGIEVYQKPATGWADMTASQVYLGSGTSQAFYQTLRFDEPYLYSGGGPQVEIFTPDTNDEWTLAAPVGTLSNTDFHLQKQFGWNLCAANGHVLVSAPSQVTQDRDTPIVPAEPAVYEFVRPAAGWPAGVNFDTHSFLYMPTTATDYFFGYDIDIDGDIAIVASPYDNVNRTGAGAVYVYRLENYQWKKIAILTQSDGEPYDGFGRSISISGDYIAIGSSGKSYRDETGKIVDFDLGAVYIFKRPTSGWANMHESYKIIHSEGKIDYWEVGNDSEDDYFGLEVELAYPYLAVGRYEENSRPNTGSVFIFNLTDDNAVLEATLNPSFRDNVNNFGTSICIRDSVIAISGGSTRGWMFDRNYVFMYTKAGARWKDATETGILMPSDNGSTGYLPGISFGESLDMTDDGSEIIVGAPGWFDGTIFNTVEYFKGAAYIFEKPQNGWTGLIYEKAKLTVPNQVAYACMGVSVHIEDRYAIVGAPQNYWTTNGSANPGPGKVYFYQKPADGWKYKLPDATIQGDESGSALSDYFGSSVESVSGYVMIGAIADDNQNSVDAGSVYVYTEYPFLNPLHGVVCENEVAIQLTATPPGGVWEGPGFANSSDGIFDPSLAGMGPHTIRYTVDGCSAANTLLINVAEVADPMALIGRDSLYFCGNPTVRLETPQRDKFGYAWSYSEDGGPSTDLAKNTAAIDADEPGYYTVDVTGSCAAASGTVWVGDLYPQGGNDFSVCVGDDPYQLTGNYPLGTWSGPGVSPSGLFDPKKASPGVHTFYYAVTPLPGCEYKDLVEASVSSLPTIAIEPDNVGSFCYKGTTLLTVPAVPHAQYTWFFGTGPDDLVAAESKSPQLLADAFGFYSVAVSEGACSTTATYQLAAPPFRPQVAPAFDSISFCADRPLHLTAEAIPGARYSWFSYVNSSPEIIRESIGSFSEAIQESGTFKLQIESHGCSFESTELVAWKIPGDSIFVPNVFSPNGDQWNDSFEIYAEGVDQYYLRVLNRYGEEIWSGNNGSPPWNAADTSSGVYFWVLSYKSPCSSGKQYKGWVQVLK</sequence>
<keyword evidence="6" id="KW-1185">Reference proteome</keyword>
<dbReference type="Proteomes" id="UP001319080">
    <property type="component" value="Unassembled WGS sequence"/>
</dbReference>
<feature type="signal peptide" evidence="4">
    <location>
        <begin position="1"/>
        <end position="22"/>
    </location>
</feature>
<dbReference type="Gene3D" id="2.130.10.130">
    <property type="entry name" value="Integrin alpha, N-terminal"/>
    <property type="match status" value="3"/>
</dbReference>
<dbReference type="Pfam" id="PF14312">
    <property type="entry name" value="FG-GAP_2"/>
    <property type="match status" value="4"/>
</dbReference>
<dbReference type="InterPro" id="IPR013519">
    <property type="entry name" value="Int_alpha_beta-p"/>
</dbReference>
<name>A0AAP2DW75_9BACT</name>
<organism evidence="5 6">
    <name type="scientific">Dawidia cretensis</name>
    <dbReference type="NCBI Taxonomy" id="2782350"/>
    <lineage>
        <taxon>Bacteria</taxon>
        <taxon>Pseudomonadati</taxon>
        <taxon>Bacteroidota</taxon>
        <taxon>Cytophagia</taxon>
        <taxon>Cytophagales</taxon>
        <taxon>Chryseotaleaceae</taxon>
        <taxon>Dawidia</taxon>
    </lineage>
</organism>